<comment type="caution">
    <text evidence="2">The sequence shown here is derived from an EMBL/GenBank/DDBJ whole genome shotgun (WGS) entry which is preliminary data.</text>
</comment>
<dbReference type="RefSeq" id="WP_115537710.1">
    <property type="nucleotide sequence ID" value="NZ_QRGA01000028.1"/>
</dbReference>
<dbReference type="AlphaFoldDB" id="A0A3D8JNW7"/>
<reference evidence="2 3" key="1">
    <citation type="submission" date="2018-08" db="EMBL/GenBank/DDBJ databases">
        <title>Paraburkholderia sp. DHOM06 isolated from forest soil.</title>
        <authorList>
            <person name="Gao Z.-H."/>
            <person name="Qiu L.-H."/>
        </authorList>
    </citation>
    <scope>NUCLEOTIDE SEQUENCE [LARGE SCALE GENOMIC DNA]</scope>
    <source>
        <strain evidence="2 3">DHOM06</strain>
    </source>
</reference>
<gene>
    <name evidence="2" type="ORF">DWV00_32455</name>
</gene>
<feature type="signal peptide" evidence="1">
    <location>
        <begin position="1"/>
        <end position="24"/>
    </location>
</feature>
<name>A0A3D8JNW7_9BURK</name>
<proteinExistence type="predicted"/>
<evidence type="ECO:0000313" key="2">
    <source>
        <dbReference type="EMBL" id="RDU94717.1"/>
    </source>
</evidence>
<protein>
    <submittedName>
        <fullName evidence="2">Uncharacterized protein</fullName>
    </submittedName>
</protein>
<dbReference type="Proteomes" id="UP000256838">
    <property type="component" value="Unassembled WGS sequence"/>
</dbReference>
<feature type="chain" id="PRO_5017553804" evidence="1">
    <location>
        <begin position="25"/>
        <end position="134"/>
    </location>
</feature>
<evidence type="ECO:0000256" key="1">
    <source>
        <dbReference type="SAM" id="SignalP"/>
    </source>
</evidence>
<sequence>MKHTVALTLVAAVAIATTSAPAQAQASSGDATPKQPCEIGYVTGVGGSAQSFREYLASSNKYRYLADNPIQCKVSQGQGRTSDCTGVTNLEHAQVSVFDDSDPATMTVVARVELDQGTYPAIIVVRRQDVQCEH</sequence>
<keyword evidence="1" id="KW-0732">Signal</keyword>
<keyword evidence="3" id="KW-1185">Reference proteome</keyword>
<organism evidence="2 3">
    <name type="scientific">Trinickia dinghuensis</name>
    <dbReference type="NCBI Taxonomy" id="2291023"/>
    <lineage>
        <taxon>Bacteria</taxon>
        <taxon>Pseudomonadati</taxon>
        <taxon>Pseudomonadota</taxon>
        <taxon>Betaproteobacteria</taxon>
        <taxon>Burkholderiales</taxon>
        <taxon>Burkholderiaceae</taxon>
        <taxon>Trinickia</taxon>
    </lineage>
</organism>
<accession>A0A3D8JNW7</accession>
<dbReference type="EMBL" id="QRGA01000028">
    <property type="protein sequence ID" value="RDU94717.1"/>
    <property type="molecule type" value="Genomic_DNA"/>
</dbReference>
<dbReference type="OrthoDB" id="9095676at2"/>
<evidence type="ECO:0000313" key="3">
    <source>
        <dbReference type="Proteomes" id="UP000256838"/>
    </source>
</evidence>